<dbReference type="PANTHER" id="PTHR46663">
    <property type="entry name" value="DIGUANYLATE CYCLASE DGCT-RELATED"/>
    <property type="match status" value="1"/>
</dbReference>
<dbReference type="GO" id="GO:0007165">
    <property type="term" value="P:signal transduction"/>
    <property type="evidence" value="ECO:0007669"/>
    <property type="project" value="InterPro"/>
</dbReference>
<dbReference type="InterPro" id="IPR043128">
    <property type="entry name" value="Rev_trsase/Diguanyl_cyclase"/>
</dbReference>
<dbReference type="SUPFAM" id="SSF55073">
    <property type="entry name" value="Nucleotide cyclase"/>
    <property type="match status" value="1"/>
</dbReference>
<name>A0A643F822_IDEDE</name>
<sequence length="437" mass="47712">MSVTAPPIHRLITRFGLVLTAALLAGVVAVMLVHEMLSRRAHLEASLASLAAVIATNSEAAVMFNSNDEARDILGSLRGSPEVARAWLFQPDGSLLASYQRSTEAGEPTPGCQQPRPDGQGWQLRWCSVVRYQPVVRHHTAVGTLAMEATLQPMYWALLRAVGFSLLVAGAAFAISVPLWRRVAARVADPLAALVDAALQVGRQHDFSLRSEAGGSAEVLALRNAFNQMMQQLQQRDVRLHHELGQRRLAEARLNDLAYSDPVTGLNNRHYFMEQLDLALARSEGGLVYIDLDGFKRVNDSLGHDQGDALLCQVGQRLRARLRQTDVVCRLGGDEFAVILENSGSAEALGGIARQLVDELSQPYLLQDRTVNHVSASIGVCSFADAAHDRETLLRCADQAMYQAKEAGKRTWRRYVPPPTATRRDVSGPAPVDSTFG</sequence>
<dbReference type="Pfam" id="PF17152">
    <property type="entry name" value="CHASE8"/>
    <property type="match status" value="1"/>
</dbReference>
<dbReference type="OrthoDB" id="9812260at2"/>
<dbReference type="PANTHER" id="PTHR46663:SF2">
    <property type="entry name" value="GGDEF DOMAIN-CONTAINING PROTEIN"/>
    <property type="match status" value="1"/>
</dbReference>
<dbReference type="PROSITE" id="PS50887">
    <property type="entry name" value="GGDEF"/>
    <property type="match status" value="1"/>
</dbReference>
<dbReference type="InterPro" id="IPR033417">
    <property type="entry name" value="CHASE8"/>
</dbReference>
<feature type="domain" description="HAMP" evidence="3">
    <location>
        <begin position="185"/>
        <end position="238"/>
    </location>
</feature>
<evidence type="ECO:0000256" key="2">
    <source>
        <dbReference type="SAM" id="Phobius"/>
    </source>
</evidence>
<dbReference type="Proteomes" id="UP000430120">
    <property type="component" value="Unassembled WGS sequence"/>
</dbReference>
<dbReference type="InterPro" id="IPR003660">
    <property type="entry name" value="HAMP_dom"/>
</dbReference>
<evidence type="ECO:0000259" key="3">
    <source>
        <dbReference type="PROSITE" id="PS50885"/>
    </source>
</evidence>
<feature type="transmembrane region" description="Helical" evidence="2">
    <location>
        <begin position="157"/>
        <end position="180"/>
    </location>
</feature>
<feature type="region of interest" description="Disordered" evidence="1">
    <location>
        <begin position="417"/>
        <end position="437"/>
    </location>
</feature>
<keyword evidence="6" id="KW-1185">Reference proteome</keyword>
<dbReference type="SMART" id="SM00304">
    <property type="entry name" value="HAMP"/>
    <property type="match status" value="1"/>
</dbReference>
<proteinExistence type="predicted"/>
<reference evidence="5 6" key="1">
    <citation type="submission" date="2019-09" db="EMBL/GenBank/DDBJ databases">
        <title>Draft genome sequences of 48 bacterial type strains from the CCUG.</title>
        <authorList>
            <person name="Tunovic T."/>
            <person name="Pineiro-Iglesias B."/>
            <person name="Unosson C."/>
            <person name="Inganas E."/>
            <person name="Ohlen M."/>
            <person name="Cardew S."/>
            <person name="Jensie-Markopoulos S."/>
            <person name="Salva-Serra F."/>
            <person name="Jaen-Luchoro D."/>
            <person name="Karlsson R."/>
            <person name="Svensson-Stadler L."/>
            <person name="Chun J."/>
            <person name="Moore E."/>
        </authorList>
    </citation>
    <scope>NUCLEOTIDE SEQUENCE [LARGE SCALE GENOMIC DNA]</scope>
    <source>
        <strain evidence="5 6">CCUG 30977</strain>
    </source>
</reference>
<comment type="caution">
    <text evidence="5">The sequence shown here is derived from an EMBL/GenBank/DDBJ whole genome shotgun (WGS) entry which is preliminary data.</text>
</comment>
<dbReference type="InterPro" id="IPR000160">
    <property type="entry name" value="GGDEF_dom"/>
</dbReference>
<dbReference type="Gene3D" id="3.30.70.270">
    <property type="match status" value="1"/>
</dbReference>
<evidence type="ECO:0000313" key="6">
    <source>
        <dbReference type="Proteomes" id="UP000430120"/>
    </source>
</evidence>
<accession>A0A643F822</accession>
<dbReference type="SMART" id="SM00267">
    <property type="entry name" value="GGDEF"/>
    <property type="match status" value="1"/>
</dbReference>
<organism evidence="5 6">
    <name type="scientific">Ideonella dechloratans</name>
    <dbReference type="NCBI Taxonomy" id="36863"/>
    <lineage>
        <taxon>Bacteria</taxon>
        <taxon>Pseudomonadati</taxon>
        <taxon>Pseudomonadota</taxon>
        <taxon>Betaproteobacteria</taxon>
        <taxon>Burkholderiales</taxon>
        <taxon>Sphaerotilaceae</taxon>
        <taxon>Ideonella</taxon>
    </lineage>
</organism>
<dbReference type="PROSITE" id="PS50885">
    <property type="entry name" value="HAMP"/>
    <property type="match status" value="1"/>
</dbReference>
<evidence type="ECO:0000256" key="1">
    <source>
        <dbReference type="SAM" id="MobiDB-lite"/>
    </source>
</evidence>
<dbReference type="CDD" id="cd06225">
    <property type="entry name" value="HAMP"/>
    <property type="match status" value="1"/>
</dbReference>
<dbReference type="InterPro" id="IPR052163">
    <property type="entry name" value="DGC-Regulatory_Protein"/>
</dbReference>
<dbReference type="Gene3D" id="6.10.340.10">
    <property type="match status" value="1"/>
</dbReference>
<evidence type="ECO:0000313" key="5">
    <source>
        <dbReference type="EMBL" id="KAB0576723.1"/>
    </source>
</evidence>
<dbReference type="EMBL" id="VZPB01000055">
    <property type="protein sequence ID" value="KAB0576723.1"/>
    <property type="molecule type" value="Genomic_DNA"/>
</dbReference>
<dbReference type="InterPro" id="IPR029787">
    <property type="entry name" value="Nucleotide_cyclase"/>
</dbReference>
<feature type="domain" description="GGDEF" evidence="4">
    <location>
        <begin position="283"/>
        <end position="417"/>
    </location>
</feature>
<dbReference type="Pfam" id="PF00990">
    <property type="entry name" value="GGDEF"/>
    <property type="match status" value="1"/>
</dbReference>
<dbReference type="Pfam" id="PF00672">
    <property type="entry name" value="HAMP"/>
    <property type="match status" value="1"/>
</dbReference>
<feature type="transmembrane region" description="Helical" evidence="2">
    <location>
        <begin position="12"/>
        <end position="33"/>
    </location>
</feature>
<dbReference type="CDD" id="cd01949">
    <property type="entry name" value="GGDEF"/>
    <property type="match status" value="1"/>
</dbReference>
<dbReference type="AlphaFoldDB" id="A0A643F822"/>
<dbReference type="GO" id="GO:0016020">
    <property type="term" value="C:membrane"/>
    <property type="evidence" value="ECO:0007669"/>
    <property type="project" value="InterPro"/>
</dbReference>
<dbReference type="NCBIfam" id="TIGR00254">
    <property type="entry name" value="GGDEF"/>
    <property type="match status" value="1"/>
</dbReference>
<evidence type="ECO:0000259" key="4">
    <source>
        <dbReference type="PROSITE" id="PS50887"/>
    </source>
</evidence>
<keyword evidence="2" id="KW-0472">Membrane</keyword>
<dbReference type="RefSeq" id="WP_151125402.1">
    <property type="nucleotide sequence ID" value="NZ_CP088081.1"/>
</dbReference>
<gene>
    <name evidence="5" type="ORF">F7Q92_17605</name>
</gene>
<keyword evidence="2" id="KW-1133">Transmembrane helix</keyword>
<protein>
    <submittedName>
        <fullName evidence="5">Diguanylate cyclase</fullName>
    </submittedName>
</protein>
<keyword evidence="2" id="KW-0812">Transmembrane</keyword>